<proteinExistence type="predicted"/>
<dbReference type="Proteomes" id="UP000093962">
    <property type="component" value="Unassembled WGS sequence"/>
</dbReference>
<evidence type="ECO:0000313" key="2">
    <source>
        <dbReference type="Proteomes" id="UP000093962"/>
    </source>
</evidence>
<protein>
    <submittedName>
        <fullName evidence="1">Peptidase M50</fullName>
    </submittedName>
</protein>
<gene>
    <name evidence="1" type="ORF">A5642_18060</name>
</gene>
<dbReference type="AlphaFoldDB" id="A0A1A0MS77"/>
<sequence>MTAREASGEVSDRVVVLVFGARRIPRALTDLTAVTVPSQSDLTIPDGTARVIVVGGHADLSATLARLLRDDRLDVEVGFVPPLTRGGFGAARRARDGVAQRVPLIRDETGAVIVRSARWLPTGGDAITGEAVVDDTVLFDGTSTGVVIEPLPGMPGLRARALGRGRSGPGRGWVAGRAAQLGSTGVLVERDGVAAARPARRSAFYRHIQGWLRVG</sequence>
<comment type="caution">
    <text evidence="1">The sequence shown here is derived from an EMBL/GenBank/DDBJ whole genome shotgun (WGS) entry which is preliminary data.</text>
</comment>
<accession>A0A1A0MS77</accession>
<name>A0A1A0MS77_MYCMU</name>
<evidence type="ECO:0000313" key="1">
    <source>
        <dbReference type="EMBL" id="OBA87916.1"/>
    </source>
</evidence>
<organism evidence="1 2">
    <name type="scientific">Mycolicibacterium mucogenicum</name>
    <name type="common">Mycobacterium mucogenicum</name>
    <dbReference type="NCBI Taxonomy" id="56689"/>
    <lineage>
        <taxon>Bacteria</taxon>
        <taxon>Bacillati</taxon>
        <taxon>Actinomycetota</taxon>
        <taxon>Actinomycetes</taxon>
        <taxon>Mycobacteriales</taxon>
        <taxon>Mycobacteriaceae</taxon>
        <taxon>Mycolicibacterium</taxon>
    </lineage>
</organism>
<reference evidence="1 2" key="1">
    <citation type="submission" date="2016-06" db="EMBL/GenBank/DDBJ databases">
        <authorList>
            <person name="Kjaerup R.B."/>
            <person name="Dalgaard T.S."/>
            <person name="Juul-Madsen H.R."/>
        </authorList>
    </citation>
    <scope>NUCLEOTIDE SEQUENCE [LARGE SCALE GENOMIC DNA]</scope>
    <source>
        <strain evidence="1 2">1199456.5</strain>
    </source>
</reference>
<dbReference type="RefSeq" id="WP_064858702.1">
    <property type="nucleotide sequence ID" value="NZ_LZSF01000117.1"/>
</dbReference>
<dbReference type="EMBL" id="LZSF01000117">
    <property type="protein sequence ID" value="OBA87916.1"/>
    <property type="molecule type" value="Genomic_DNA"/>
</dbReference>